<dbReference type="AlphaFoldDB" id="A0A7G2CN33"/>
<dbReference type="OrthoDB" id="277379at2759"/>
<dbReference type="Gene3D" id="1.10.418.10">
    <property type="entry name" value="Calponin-like domain"/>
    <property type="match status" value="1"/>
</dbReference>
<dbReference type="SUPFAM" id="SSF47576">
    <property type="entry name" value="Calponin-homology domain, CH-domain"/>
    <property type="match status" value="1"/>
</dbReference>
<keyword evidence="5" id="KW-1185">Reference proteome</keyword>
<feature type="coiled-coil region" evidence="1">
    <location>
        <begin position="289"/>
        <end position="337"/>
    </location>
</feature>
<dbReference type="Proteomes" id="UP000515908">
    <property type="component" value="Chromosome 17"/>
</dbReference>
<sequence length="949" mass="108990">MKNRSGPRSGKFSEIKHLQERNAPDRHHEVRDTLNDFDREREQTELAEDADLRVNRNRYAQLVVRFKNNAAHYNSISLFVESMMREVNLSEGVSTRAAAATWALNLLATQPSQHALLEVIHALLPAVYCRFDSEKLPYPSAAIQLQVKDPDTIYWNPYFTHTMFVDQVDVDKGNVNQLADTLKKVLAANISRRDFISRFIENRRVEQKRNAFHAWRAHVRKAKSINFINESKNRRHEEETDTFRLQAVFYQWKVQVETSRSGFLTERLHESAAQLENAKIQYQLQCYRADRLIESTKEAKDELEKALTLNAGLEIQLRDLRAELVRKEKEYSEKLIRSVQSAFDMAQQYRTTLSSFHQMLPPPATYLGETPNFKEEIDEEVNLLLGYGEEQEAMSYSDTLFQWCNGVLYKQSTDKENFIPVRNFGSDFASGEVFYELMKFVFPALCPVLPPNCDRDFRINRLKEMSQKANLCYVLEVADFTKPVEDRIALAVSELFRRYAGNRWNESALKSFQLMEESEHREEETSASTMKVTEEADFIAYLSECQTYLHEIKTALSPQVNLERQLSEINQRVQQGEAHLTAQRLQGVPVPHVGSWSLRHFWMINNKSLADLKEKIAPTMDAQLWSQLLQGPLKVTLRENAETTAKLFYSFAGRGGKTLSETSFWRFVDRCGLPTATYTKENISAAFDRVASPQLATLLKGQGKSEEETRTLLTAARQEMDIRQVSDAQFTEILVRIAGEYYGDSFGLTEGVEKLLNTLKSSKTSVHASLSAFWTTEPQEVFRFFGDDLARIFFFYVKKQETSKLAKERAMAMQGGGRFGAVLSSSVYIAILRDCEYIAENNTTIQIYTTDCPPRMFITTQQVEQLLLSLQEQYEGSRAGEITFTVFIDALCSLCYYWCPDPFVHTSRKFAAFLSDMITQLITQHTGSTLILGEPPVISLKGEERITFF</sequence>
<dbReference type="EMBL" id="LR877161">
    <property type="protein sequence ID" value="CAD2220354.1"/>
    <property type="molecule type" value="Genomic_DNA"/>
</dbReference>
<evidence type="ECO:0000256" key="1">
    <source>
        <dbReference type="SAM" id="Coils"/>
    </source>
</evidence>
<organism evidence="4 5">
    <name type="scientific">Angomonas deanei</name>
    <dbReference type="NCBI Taxonomy" id="59799"/>
    <lineage>
        <taxon>Eukaryota</taxon>
        <taxon>Discoba</taxon>
        <taxon>Euglenozoa</taxon>
        <taxon>Kinetoplastea</taxon>
        <taxon>Metakinetoplastina</taxon>
        <taxon>Trypanosomatida</taxon>
        <taxon>Trypanosomatidae</taxon>
        <taxon>Strigomonadinae</taxon>
        <taxon>Angomonas</taxon>
    </lineage>
</organism>
<feature type="compositionally biased region" description="Basic and acidic residues" evidence="2">
    <location>
        <begin position="11"/>
        <end position="30"/>
    </location>
</feature>
<name>A0A7G2CN33_9TRYP</name>
<dbReference type="InterPro" id="IPR036872">
    <property type="entry name" value="CH_dom_sf"/>
</dbReference>
<gene>
    <name evidence="4" type="ORF">ADEAN_000786900</name>
</gene>
<dbReference type="PROSITE" id="PS50021">
    <property type="entry name" value="CH"/>
    <property type="match status" value="1"/>
</dbReference>
<protein>
    <recommendedName>
        <fullName evidence="3">Calponin-homology (CH) domain-containing protein</fullName>
    </recommendedName>
</protein>
<keyword evidence="1" id="KW-0175">Coiled coil</keyword>
<accession>A0A7G2CN33</accession>
<evidence type="ECO:0000313" key="4">
    <source>
        <dbReference type="EMBL" id="CAD2220354.1"/>
    </source>
</evidence>
<dbReference type="InterPro" id="IPR001715">
    <property type="entry name" value="CH_dom"/>
</dbReference>
<reference evidence="4 5" key="1">
    <citation type="submission" date="2020-08" db="EMBL/GenBank/DDBJ databases">
        <authorList>
            <person name="Newling K."/>
            <person name="Davey J."/>
            <person name="Forrester S."/>
        </authorList>
    </citation>
    <scope>NUCLEOTIDE SEQUENCE [LARGE SCALE GENOMIC DNA]</scope>
    <source>
        <strain evidence="5">Crithidia deanei Carvalho (ATCC PRA-265)</strain>
    </source>
</reference>
<evidence type="ECO:0000313" key="5">
    <source>
        <dbReference type="Proteomes" id="UP000515908"/>
    </source>
</evidence>
<dbReference type="VEuPathDB" id="TriTrypDB:ADEAN_000786900"/>
<feature type="region of interest" description="Disordered" evidence="2">
    <location>
        <begin position="1"/>
        <end position="30"/>
    </location>
</feature>
<feature type="domain" description="Calponin-homology (CH)" evidence="3">
    <location>
        <begin position="394"/>
        <end position="500"/>
    </location>
</feature>
<evidence type="ECO:0000256" key="2">
    <source>
        <dbReference type="SAM" id="MobiDB-lite"/>
    </source>
</evidence>
<evidence type="ECO:0000259" key="3">
    <source>
        <dbReference type="PROSITE" id="PS50021"/>
    </source>
</evidence>
<proteinExistence type="predicted"/>